<dbReference type="EMBL" id="BAAAOG010000013">
    <property type="protein sequence ID" value="GAA1970532.1"/>
    <property type="molecule type" value="Genomic_DNA"/>
</dbReference>
<proteinExistence type="predicted"/>
<evidence type="ECO:0000313" key="1">
    <source>
        <dbReference type="EMBL" id="GAA1970532.1"/>
    </source>
</evidence>
<organism evidence="1 2">
    <name type="scientific">Microbacterium deminutum</name>
    <dbReference type="NCBI Taxonomy" id="344164"/>
    <lineage>
        <taxon>Bacteria</taxon>
        <taxon>Bacillati</taxon>
        <taxon>Actinomycetota</taxon>
        <taxon>Actinomycetes</taxon>
        <taxon>Micrococcales</taxon>
        <taxon>Microbacteriaceae</taxon>
        <taxon>Microbacterium</taxon>
    </lineage>
</organism>
<name>A0ABP5CXC4_9MICO</name>
<dbReference type="RefSeq" id="WP_344097557.1">
    <property type="nucleotide sequence ID" value="NZ_BAAAOG010000013.1"/>
</dbReference>
<reference evidence="2" key="1">
    <citation type="journal article" date="2019" name="Int. J. Syst. Evol. Microbiol.">
        <title>The Global Catalogue of Microorganisms (GCM) 10K type strain sequencing project: providing services to taxonomists for standard genome sequencing and annotation.</title>
        <authorList>
            <consortium name="The Broad Institute Genomics Platform"/>
            <consortium name="The Broad Institute Genome Sequencing Center for Infectious Disease"/>
            <person name="Wu L."/>
            <person name="Ma J."/>
        </authorList>
    </citation>
    <scope>NUCLEOTIDE SEQUENCE [LARGE SCALE GENOMIC DNA]</scope>
    <source>
        <strain evidence="2">JCM 14901</strain>
    </source>
</reference>
<evidence type="ECO:0000313" key="2">
    <source>
        <dbReference type="Proteomes" id="UP001499933"/>
    </source>
</evidence>
<gene>
    <name evidence="1" type="ORF">GCM10009776_36980</name>
</gene>
<dbReference type="Proteomes" id="UP001499933">
    <property type="component" value="Unassembled WGS sequence"/>
</dbReference>
<keyword evidence="2" id="KW-1185">Reference proteome</keyword>
<comment type="caution">
    <text evidence="1">The sequence shown here is derived from an EMBL/GenBank/DDBJ whole genome shotgun (WGS) entry which is preliminary data.</text>
</comment>
<protein>
    <submittedName>
        <fullName evidence="1">Uncharacterized protein</fullName>
    </submittedName>
</protein>
<accession>A0ABP5CXC4</accession>
<sequence length="56" mass="6111">MEDINGAQPRCPYCGVLMRDIPGGWKCPACGHVYAPPLMQQQEQLPDFEGPTIHGG</sequence>